<dbReference type="Pfam" id="PF00188">
    <property type="entry name" value="CAP"/>
    <property type="match status" value="1"/>
</dbReference>
<proteinExistence type="predicted"/>
<dbReference type="CDD" id="cd05379">
    <property type="entry name" value="CAP_bacterial"/>
    <property type="match status" value="1"/>
</dbReference>
<evidence type="ECO:0000313" key="4">
    <source>
        <dbReference type="Proteomes" id="UP000016183"/>
    </source>
</evidence>
<sequence length="225" mass="24887">MKNKLFALWIFAVFIFLSSCGSLSSPASKHVPSNDNAAHSPIVRDILIELNRVRRNPKKYAEEEIKPRLKYFDEKFYKAPGQIPILTNEGASAVQECIDVLMKTKPMELLELEKGLCSAAQWLADDQAKTGKTGHYGSDGSSPFDRINRYGKVLITAGENCAYGPKTGREIVAQLLIDDGVADRGHRINILKPEFKKVGIGYNNEANAPYGTVSVMDFAGDYISK</sequence>
<dbReference type="SUPFAM" id="SSF55797">
    <property type="entry name" value="PR-1-like"/>
    <property type="match status" value="1"/>
</dbReference>
<name>M2BJ82_TREDN</name>
<keyword evidence="1" id="KW-0732">Signal</keyword>
<evidence type="ECO:0000313" key="3">
    <source>
        <dbReference type="EMBL" id="EMB25087.1"/>
    </source>
</evidence>
<dbReference type="InterPro" id="IPR035940">
    <property type="entry name" value="CAP_sf"/>
</dbReference>
<gene>
    <name evidence="3" type="ORF">HMPREF9733_01149</name>
</gene>
<feature type="signal peptide" evidence="1">
    <location>
        <begin position="1"/>
        <end position="24"/>
    </location>
</feature>
<comment type="caution">
    <text evidence="3">The sequence shown here is derived from an EMBL/GenBank/DDBJ whole genome shotgun (WGS) entry which is preliminary data.</text>
</comment>
<evidence type="ECO:0000259" key="2">
    <source>
        <dbReference type="Pfam" id="PF00188"/>
    </source>
</evidence>
<feature type="domain" description="SCP" evidence="2">
    <location>
        <begin position="103"/>
        <end position="218"/>
    </location>
</feature>
<dbReference type="PANTHER" id="PTHR31157">
    <property type="entry name" value="SCP DOMAIN-CONTAINING PROTEIN"/>
    <property type="match status" value="1"/>
</dbReference>
<dbReference type="PROSITE" id="PS51257">
    <property type="entry name" value="PROKAR_LIPOPROTEIN"/>
    <property type="match status" value="1"/>
</dbReference>
<dbReference type="InterPro" id="IPR014044">
    <property type="entry name" value="CAP_dom"/>
</dbReference>
<dbReference type="PANTHER" id="PTHR31157:SF1">
    <property type="entry name" value="SCP DOMAIN-CONTAINING PROTEIN"/>
    <property type="match status" value="1"/>
</dbReference>
<protein>
    <recommendedName>
        <fullName evidence="2">SCP domain-containing protein</fullName>
    </recommendedName>
</protein>
<dbReference type="Proteomes" id="UP000016183">
    <property type="component" value="Unassembled WGS sequence"/>
</dbReference>
<dbReference type="PATRIC" id="fig|999437.3.peg.1169"/>
<dbReference type="Gene3D" id="3.40.33.10">
    <property type="entry name" value="CAP"/>
    <property type="match status" value="1"/>
</dbReference>
<dbReference type="RefSeq" id="WP_010694847.1">
    <property type="nucleotide sequence ID" value="NZ_KB442453.1"/>
</dbReference>
<accession>M2BJ82</accession>
<feature type="chain" id="PRO_5004021391" description="SCP domain-containing protein" evidence="1">
    <location>
        <begin position="25"/>
        <end position="225"/>
    </location>
</feature>
<reference evidence="3 4" key="1">
    <citation type="submission" date="2012-01" db="EMBL/GenBank/DDBJ databases">
        <title>The Genome Sequence of Treponema denticola SP33.</title>
        <authorList>
            <consortium name="The Broad Institute Genome Sequencing Platform"/>
            <person name="Earl A."/>
            <person name="Ward D."/>
            <person name="Feldgarden M."/>
            <person name="Gevers D."/>
            <person name="Blanton J.M."/>
            <person name="Fenno C.J."/>
            <person name="Baranova O.V."/>
            <person name="Mathney J."/>
            <person name="Dewhirst F.E."/>
            <person name="Izard J."/>
            <person name="Young S.K."/>
            <person name="Zeng Q."/>
            <person name="Gargeya S."/>
            <person name="Fitzgerald M."/>
            <person name="Haas B."/>
            <person name="Abouelleil A."/>
            <person name="Alvarado L."/>
            <person name="Arachchi H.M."/>
            <person name="Berlin A."/>
            <person name="Chapman S.B."/>
            <person name="Gearin G."/>
            <person name="Goldberg J."/>
            <person name="Griggs A."/>
            <person name="Gujja S."/>
            <person name="Hansen M."/>
            <person name="Heiman D."/>
            <person name="Howarth C."/>
            <person name="Larimer J."/>
            <person name="Lui A."/>
            <person name="MacDonald P.J.P."/>
            <person name="McCowen C."/>
            <person name="Montmayeur A."/>
            <person name="Murphy C."/>
            <person name="Neiman D."/>
            <person name="Pearson M."/>
            <person name="Priest M."/>
            <person name="Roberts A."/>
            <person name="Saif S."/>
            <person name="Shea T."/>
            <person name="Sisk P."/>
            <person name="Stolte C."/>
            <person name="Sykes S."/>
            <person name="Wortman J."/>
            <person name="Nusbaum C."/>
            <person name="Birren B."/>
        </authorList>
    </citation>
    <scope>NUCLEOTIDE SEQUENCE [LARGE SCALE GENOMIC DNA]</scope>
    <source>
        <strain evidence="3 4">SP33</strain>
    </source>
</reference>
<evidence type="ECO:0000256" key="1">
    <source>
        <dbReference type="SAM" id="SignalP"/>
    </source>
</evidence>
<organism evidence="3 4">
    <name type="scientific">Treponema denticola SP33</name>
    <dbReference type="NCBI Taxonomy" id="999437"/>
    <lineage>
        <taxon>Bacteria</taxon>
        <taxon>Pseudomonadati</taxon>
        <taxon>Spirochaetota</taxon>
        <taxon>Spirochaetia</taxon>
        <taxon>Spirochaetales</taxon>
        <taxon>Treponemataceae</taxon>
        <taxon>Treponema</taxon>
    </lineage>
</organism>
<dbReference type="EMBL" id="AGDZ01000019">
    <property type="protein sequence ID" value="EMB25087.1"/>
    <property type="molecule type" value="Genomic_DNA"/>
</dbReference>
<dbReference type="HOGENOM" id="CLU_085385_0_0_12"/>
<dbReference type="AlphaFoldDB" id="M2BJ82"/>
<dbReference type="OrthoDB" id="7550377at2"/>